<dbReference type="EMBL" id="BJLP01000029">
    <property type="protein sequence ID" value="GEA81430.1"/>
    <property type="molecule type" value="Genomic_DNA"/>
</dbReference>
<sequence>MVKPIAECVIDAVDWSTYRVAGGSATMLGAALRDLLVSSDVGEASVAWNEIEEHVFSQGTIYSAAEPTVSVVLAALTEDQPSWRSGRMLDLLFFIVRGTSVTDSTLQSRCRDRAREGLWLLARWALAHEGWARDNALEVIEVVAPDRIELIRSALAAR</sequence>
<keyword evidence="2" id="KW-1185">Reference proteome</keyword>
<proteinExistence type="predicted"/>
<dbReference type="AlphaFoldDB" id="A0A4Y3KET8"/>
<dbReference type="Proteomes" id="UP000315842">
    <property type="component" value="Unassembled WGS sequence"/>
</dbReference>
<evidence type="ECO:0000313" key="1">
    <source>
        <dbReference type="EMBL" id="GEA81430.1"/>
    </source>
</evidence>
<protein>
    <submittedName>
        <fullName evidence="1">Uncharacterized protein</fullName>
    </submittedName>
</protein>
<name>A0A4Y3KET8_CELUD</name>
<reference evidence="1 2" key="1">
    <citation type="submission" date="2019-06" db="EMBL/GenBank/DDBJ databases">
        <title>Whole genome shotgun sequence of Cellulomonas uda NBRC 3747.</title>
        <authorList>
            <person name="Hosoyama A."/>
            <person name="Uohara A."/>
            <person name="Ohji S."/>
            <person name="Ichikawa N."/>
        </authorList>
    </citation>
    <scope>NUCLEOTIDE SEQUENCE [LARGE SCALE GENOMIC DNA]</scope>
    <source>
        <strain evidence="1 2">NBRC 3747</strain>
    </source>
</reference>
<evidence type="ECO:0000313" key="2">
    <source>
        <dbReference type="Proteomes" id="UP000315842"/>
    </source>
</evidence>
<comment type="caution">
    <text evidence="1">The sequence shown here is derived from an EMBL/GenBank/DDBJ whole genome shotgun (WGS) entry which is preliminary data.</text>
</comment>
<accession>A0A4Y3KET8</accession>
<gene>
    <name evidence="1" type="ORF">CUD01_18740</name>
</gene>
<organism evidence="1 2">
    <name type="scientific">Cellulomonas uda</name>
    <dbReference type="NCBI Taxonomy" id="1714"/>
    <lineage>
        <taxon>Bacteria</taxon>
        <taxon>Bacillati</taxon>
        <taxon>Actinomycetota</taxon>
        <taxon>Actinomycetes</taxon>
        <taxon>Micrococcales</taxon>
        <taxon>Cellulomonadaceae</taxon>
        <taxon>Cellulomonas</taxon>
    </lineage>
</organism>